<organism evidence="2 3">
    <name type="scientific">Phaseolus vulgaris</name>
    <name type="common">Kidney bean</name>
    <name type="synonym">French bean</name>
    <dbReference type="NCBI Taxonomy" id="3885"/>
    <lineage>
        <taxon>Eukaryota</taxon>
        <taxon>Viridiplantae</taxon>
        <taxon>Streptophyta</taxon>
        <taxon>Embryophyta</taxon>
        <taxon>Tracheophyta</taxon>
        <taxon>Spermatophyta</taxon>
        <taxon>Magnoliopsida</taxon>
        <taxon>eudicotyledons</taxon>
        <taxon>Gunneridae</taxon>
        <taxon>Pentapetalae</taxon>
        <taxon>rosids</taxon>
        <taxon>fabids</taxon>
        <taxon>Fabales</taxon>
        <taxon>Fabaceae</taxon>
        <taxon>Papilionoideae</taxon>
        <taxon>50 kb inversion clade</taxon>
        <taxon>NPAAA clade</taxon>
        <taxon>indigoferoid/millettioid clade</taxon>
        <taxon>Phaseoleae</taxon>
        <taxon>Phaseolus</taxon>
    </lineage>
</organism>
<sequence>MLKRFRSLKKGLQEMIISDEWSFYKKDNVDSGQFVKETLLTNNWWMKVDYKLAFTAPIYDVLKIIDTNMASLHLVYGMWDSMIENVKKVIYQHEMKIEAEYSSFFKVVEYCSHEWLNEDSKRLAPRPDHEITQERKKGFMRYFDDADIRTHVNIQFANFSDGREDFNDVDSLRDRSKMDAKSWWIVHGNHAPTLQKITLKLLGQPCSSSSCERNWSTYSFIHSLKRNKMTPKRVEDLVFIHSNLRLLSRNSSKYKEEETKLWDIPGDDFSLDEN</sequence>
<evidence type="ECO:0000259" key="1">
    <source>
        <dbReference type="Pfam" id="PF05699"/>
    </source>
</evidence>
<proteinExistence type="predicted"/>
<dbReference type="STRING" id="3885.V7CUJ6"/>
<dbReference type="AlphaFoldDB" id="V7CUJ6"/>
<accession>V7CUJ6</accession>
<dbReference type="InterPro" id="IPR012337">
    <property type="entry name" value="RNaseH-like_sf"/>
</dbReference>
<dbReference type="GO" id="GO:0046983">
    <property type="term" value="F:protein dimerization activity"/>
    <property type="evidence" value="ECO:0007669"/>
    <property type="project" value="InterPro"/>
</dbReference>
<dbReference type="Proteomes" id="UP000000226">
    <property type="component" value="Chromosome 1"/>
</dbReference>
<dbReference type="eggNOG" id="ENOG502RJJK">
    <property type="taxonomic scope" value="Eukaryota"/>
</dbReference>
<feature type="domain" description="HAT C-terminal dimerisation" evidence="1">
    <location>
        <begin position="170"/>
        <end position="244"/>
    </location>
</feature>
<evidence type="ECO:0000313" key="3">
    <source>
        <dbReference type="Proteomes" id="UP000000226"/>
    </source>
</evidence>
<dbReference type="SUPFAM" id="SSF53098">
    <property type="entry name" value="Ribonuclease H-like"/>
    <property type="match status" value="1"/>
</dbReference>
<gene>
    <name evidence="2" type="ORF">PHAVU_001G102800g</name>
</gene>
<dbReference type="InterPro" id="IPR008906">
    <property type="entry name" value="HATC_C_dom"/>
</dbReference>
<dbReference type="OrthoDB" id="1426641at2759"/>
<dbReference type="EMBL" id="CM002288">
    <property type="protein sequence ID" value="ESW33837.1"/>
    <property type="molecule type" value="Genomic_DNA"/>
</dbReference>
<dbReference type="Gramene" id="ESW33837">
    <property type="protein sequence ID" value="ESW33837"/>
    <property type="gene ID" value="PHAVU_001G102800g"/>
</dbReference>
<keyword evidence="3" id="KW-1185">Reference proteome</keyword>
<reference evidence="3" key="1">
    <citation type="journal article" date="2014" name="Nat. Genet.">
        <title>A reference genome for common bean and genome-wide analysis of dual domestications.</title>
        <authorList>
            <person name="Schmutz J."/>
            <person name="McClean P.E."/>
            <person name="Mamidi S."/>
            <person name="Wu G.A."/>
            <person name="Cannon S.B."/>
            <person name="Grimwood J."/>
            <person name="Jenkins J."/>
            <person name="Shu S."/>
            <person name="Song Q."/>
            <person name="Chavarro C."/>
            <person name="Torres-Torres M."/>
            <person name="Geffroy V."/>
            <person name="Moghaddam S.M."/>
            <person name="Gao D."/>
            <person name="Abernathy B."/>
            <person name="Barry K."/>
            <person name="Blair M."/>
            <person name="Brick M.A."/>
            <person name="Chovatia M."/>
            <person name="Gepts P."/>
            <person name="Goodstein D.M."/>
            <person name="Gonzales M."/>
            <person name="Hellsten U."/>
            <person name="Hyten D.L."/>
            <person name="Jia G."/>
            <person name="Kelly J.D."/>
            <person name="Kudrna D."/>
            <person name="Lee R."/>
            <person name="Richard M.M."/>
            <person name="Miklas P.N."/>
            <person name="Osorno J.M."/>
            <person name="Rodrigues J."/>
            <person name="Thareau V."/>
            <person name="Urrea C.A."/>
            <person name="Wang M."/>
            <person name="Yu Y."/>
            <person name="Zhang M."/>
            <person name="Wing R.A."/>
            <person name="Cregan P.B."/>
            <person name="Rokhsar D.S."/>
            <person name="Jackson S.A."/>
        </authorList>
    </citation>
    <scope>NUCLEOTIDE SEQUENCE [LARGE SCALE GENOMIC DNA]</scope>
    <source>
        <strain evidence="3">cv. G19833</strain>
    </source>
</reference>
<protein>
    <recommendedName>
        <fullName evidence="1">HAT C-terminal dimerisation domain-containing protein</fullName>
    </recommendedName>
</protein>
<dbReference type="PANTHER" id="PTHR32166">
    <property type="entry name" value="OSJNBA0013A04.12 PROTEIN"/>
    <property type="match status" value="1"/>
</dbReference>
<dbReference type="Pfam" id="PF05699">
    <property type="entry name" value="Dimer_Tnp_hAT"/>
    <property type="match status" value="1"/>
</dbReference>
<evidence type="ECO:0000313" key="2">
    <source>
        <dbReference type="EMBL" id="ESW33837.1"/>
    </source>
</evidence>
<dbReference type="PANTHER" id="PTHR32166:SF81">
    <property type="entry name" value="OS06G0658400 PROTEIN"/>
    <property type="match status" value="1"/>
</dbReference>
<dbReference type="OMA" id="SAVRCEM"/>
<name>V7CUJ6_PHAVU</name>